<dbReference type="PANTHER" id="PTHR37297:SF1">
    <property type="entry name" value="PROTEIN NRDI"/>
    <property type="match status" value="1"/>
</dbReference>
<organism evidence="2 3">
    <name type="scientific">Streptococcus zalophi</name>
    <dbReference type="NCBI Taxonomy" id="640031"/>
    <lineage>
        <taxon>Bacteria</taxon>
        <taxon>Bacillati</taxon>
        <taxon>Bacillota</taxon>
        <taxon>Bacilli</taxon>
        <taxon>Lactobacillales</taxon>
        <taxon>Streptococcaceae</taxon>
        <taxon>Streptococcus</taxon>
    </lineage>
</organism>
<gene>
    <name evidence="2" type="primary">nrdI</name>
    <name evidence="2" type="ORF">JHK64_03145</name>
</gene>
<accession>A0A934P9Q0</accession>
<name>A0A934P9Q0_9STRE</name>
<protein>
    <recommendedName>
        <fullName evidence="1">Putative NrdI-like protein</fullName>
    </recommendedName>
</protein>
<dbReference type="InterPro" id="IPR004465">
    <property type="entry name" value="RNR_NrdI"/>
</dbReference>
<dbReference type="EMBL" id="JAENBP010000003">
    <property type="protein sequence ID" value="MBJ8349628.1"/>
    <property type="molecule type" value="Genomic_DNA"/>
</dbReference>
<dbReference type="GO" id="GO:0010181">
    <property type="term" value="F:FMN binding"/>
    <property type="evidence" value="ECO:0007669"/>
    <property type="project" value="InterPro"/>
</dbReference>
<dbReference type="PIRSF" id="PIRSF005087">
    <property type="entry name" value="NrdI"/>
    <property type="match status" value="1"/>
</dbReference>
<dbReference type="SUPFAM" id="SSF52218">
    <property type="entry name" value="Flavoproteins"/>
    <property type="match status" value="1"/>
</dbReference>
<sequence length="120" mass="14071">MITIVFYSLTGQTRRFMKKLSYDKTLELKRNKENPDVDNDFILIVPTYEDGLGFIDDFLDRNRHYFKGVIGSGNRNFGPEFCHVARRLSKTYQVPVLYEYEFNGTDEDVEKVKGIIENES</sequence>
<dbReference type="NCBIfam" id="TIGR00333">
    <property type="entry name" value="nrdI"/>
    <property type="match status" value="1"/>
</dbReference>
<proteinExistence type="predicted"/>
<dbReference type="Pfam" id="PF07972">
    <property type="entry name" value="Flavodoxin_NdrI"/>
    <property type="match status" value="1"/>
</dbReference>
<dbReference type="InterPro" id="IPR029039">
    <property type="entry name" value="Flavoprotein-like_sf"/>
</dbReference>
<dbReference type="PANTHER" id="PTHR37297">
    <property type="entry name" value="PROTEIN NRDI"/>
    <property type="match status" value="1"/>
</dbReference>
<evidence type="ECO:0000313" key="2">
    <source>
        <dbReference type="EMBL" id="MBJ8349628.1"/>
    </source>
</evidence>
<dbReference type="RefSeq" id="WP_199567554.1">
    <property type="nucleotide sequence ID" value="NZ_JAENBP010000003.1"/>
</dbReference>
<reference evidence="2 3" key="1">
    <citation type="journal article" date="2021" name="Int. J. Syst. Evol. Microbiol.">
        <title>Streptococcus vicugnae sp. nov., isolated from faeces of alpacas (Vicugna pacos) and cattle (Bos taurus), Streptococcus zalophi sp. nov., and Streptococcus pacificus sp. nov., isolated from respiratory tract of California sea lions (Zalophus californianus).</title>
        <authorList>
            <person name="Volokhov D.V."/>
            <person name="Zagorodnyaya T.A."/>
            <person name="Shen Z."/>
            <person name="Blom J."/>
            <person name="Furtak V.A."/>
            <person name="Eisenberg T."/>
            <person name="Fan P."/>
            <person name="Jeong K.C."/>
            <person name="Gao Y."/>
            <person name="Zhang S."/>
            <person name="Amselle M."/>
        </authorList>
    </citation>
    <scope>NUCLEOTIDE SEQUENCE [LARGE SCALE GENOMIC DNA]</scope>
    <source>
        <strain evidence="3">CSL7508-lung</strain>
    </source>
</reference>
<keyword evidence="3" id="KW-1185">Reference proteome</keyword>
<comment type="caution">
    <text evidence="2">The sequence shown here is derived from an EMBL/GenBank/DDBJ whole genome shotgun (WGS) entry which is preliminary data.</text>
</comment>
<dbReference type="AlphaFoldDB" id="A0A934P9Q0"/>
<evidence type="ECO:0000256" key="1">
    <source>
        <dbReference type="ARBA" id="ARBA00017129"/>
    </source>
</evidence>
<evidence type="ECO:0000313" key="3">
    <source>
        <dbReference type="Proteomes" id="UP000644875"/>
    </source>
</evidence>
<dbReference type="Proteomes" id="UP000644875">
    <property type="component" value="Unassembled WGS sequence"/>
</dbReference>
<dbReference type="Gene3D" id="3.40.50.360">
    <property type="match status" value="1"/>
</dbReference>